<gene>
    <name evidence="2" type="ORF">RMSM_00981</name>
</gene>
<dbReference type="AlphaFoldDB" id="M5S7E1"/>
<evidence type="ECO:0000256" key="1">
    <source>
        <dbReference type="SAM" id="MobiDB-lite"/>
    </source>
</evidence>
<name>M5S7E1_9BACT</name>
<proteinExistence type="predicted"/>
<sequence length="66" mass="7176">MAAKMQTKRAVAGSTPAAKKSPVFTIRETTGSTEEKEANWKRFENAAVAVLVAAAKQRARREQENG</sequence>
<reference evidence="2 3" key="1">
    <citation type="journal article" date="2013" name="Mar. Genomics">
        <title>Expression of sulfatases in Rhodopirellula baltica and the diversity of sulfatases in the genus Rhodopirellula.</title>
        <authorList>
            <person name="Wegner C.E."/>
            <person name="Richter-Heitmann T."/>
            <person name="Klindworth A."/>
            <person name="Klockow C."/>
            <person name="Richter M."/>
            <person name="Achstetter T."/>
            <person name="Glockner F.O."/>
            <person name="Harder J."/>
        </authorList>
    </citation>
    <scope>NUCLEOTIDE SEQUENCE [LARGE SCALE GENOMIC DNA]</scope>
    <source>
        <strain evidence="2 3">SM1</strain>
    </source>
</reference>
<comment type="caution">
    <text evidence="2">The sequence shown here is derived from an EMBL/GenBank/DDBJ whole genome shotgun (WGS) entry which is preliminary data.</text>
</comment>
<feature type="region of interest" description="Disordered" evidence="1">
    <location>
        <begin position="1"/>
        <end position="36"/>
    </location>
</feature>
<evidence type="ECO:0000313" key="2">
    <source>
        <dbReference type="EMBL" id="EMI22104.1"/>
    </source>
</evidence>
<keyword evidence="3" id="KW-1185">Reference proteome</keyword>
<dbReference type="PATRIC" id="fig|1265738.3.peg.973"/>
<organism evidence="2 3">
    <name type="scientific">Rhodopirellula maiorica SM1</name>
    <dbReference type="NCBI Taxonomy" id="1265738"/>
    <lineage>
        <taxon>Bacteria</taxon>
        <taxon>Pseudomonadati</taxon>
        <taxon>Planctomycetota</taxon>
        <taxon>Planctomycetia</taxon>
        <taxon>Pirellulales</taxon>
        <taxon>Pirellulaceae</taxon>
        <taxon>Novipirellula</taxon>
    </lineage>
</organism>
<evidence type="ECO:0000313" key="3">
    <source>
        <dbReference type="Proteomes" id="UP000011991"/>
    </source>
</evidence>
<dbReference type="Proteomes" id="UP000011991">
    <property type="component" value="Unassembled WGS sequence"/>
</dbReference>
<accession>M5S7E1</accession>
<dbReference type="EMBL" id="ANOG01000149">
    <property type="protein sequence ID" value="EMI22104.1"/>
    <property type="molecule type" value="Genomic_DNA"/>
</dbReference>
<protein>
    <submittedName>
        <fullName evidence="2">Uncharacterized protein</fullName>
    </submittedName>
</protein>